<feature type="active site" description="Nucleophile" evidence="7">
    <location>
        <position position="394"/>
    </location>
</feature>
<dbReference type="InterPro" id="IPR005490">
    <property type="entry name" value="LD_TPept_cat_dom"/>
</dbReference>
<dbReference type="AlphaFoldDB" id="A0A8J7MG39"/>
<dbReference type="InterPro" id="IPR050979">
    <property type="entry name" value="LD-transpeptidase"/>
</dbReference>
<keyword evidence="4 7" id="KW-0133">Cell shape</keyword>
<evidence type="ECO:0000259" key="10">
    <source>
        <dbReference type="PROSITE" id="PS52029"/>
    </source>
</evidence>
<accession>A0A8J7MG39</accession>
<evidence type="ECO:0000256" key="5">
    <source>
        <dbReference type="ARBA" id="ARBA00022984"/>
    </source>
</evidence>
<dbReference type="GO" id="GO:0018104">
    <property type="term" value="P:peptidoglycan-protein cross-linking"/>
    <property type="evidence" value="ECO:0007669"/>
    <property type="project" value="TreeGrafter"/>
</dbReference>
<keyword evidence="6 7" id="KW-0961">Cell wall biogenesis/degradation</keyword>
<evidence type="ECO:0000313" key="11">
    <source>
        <dbReference type="EMBL" id="MBK1792128.1"/>
    </source>
</evidence>
<dbReference type="RefSeq" id="WP_200312142.1">
    <property type="nucleotide sequence ID" value="NZ_JAENIM010000043.1"/>
</dbReference>
<sequence length="418" mass="44872">MRALSSLIALMVSFSWLTASGQTTPSPSPATAELPSIAPASTPQAPAAQSASPVSPAAPASPAAPVVPASPASPVPSAPHAPASAPASQVSPSPLGQPTGSVAELVEERPASIEEAVRLQVYLDSKNFGPGVIDGKPGRFTTQAIQAYNTSLGRYADDWASVMKEAAVAVTSPYATAIIPEVAKNYVDPTLSYKRPAQAQAKMMSYRSMAEFIAERYHTTPEFLKEINGHSYMNNAGPRTTVKVPNVHPFKIEDLKHGRMHRGNPQLQARHIIVDTKVNMISFYERQLIEKGGEFDNHTVEVKMQLVAAFPITPGQEKFIERGMWNVKNSIELPTWRYDQQFLDTGVRGKEALTIPFGPNNPVGVIWTGLTKSGIGIHGTDSPHTIGRARSAGCIRMANWDAVRVPQLAGVGSVVEIR</sequence>
<evidence type="ECO:0000256" key="6">
    <source>
        <dbReference type="ARBA" id="ARBA00023316"/>
    </source>
</evidence>
<feature type="compositionally biased region" description="Low complexity" evidence="8">
    <location>
        <begin position="80"/>
        <end position="94"/>
    </location>
</feature>
<comment type="similarity">
    <text evidence="2">Belongs to the YkuD family.</text>
</comment>
<dbReference type="PANTHER" id="PTHR30582:SF30">
    <property type="entry name" value="BLR4375 PROTEIN"/>
    <property type="match status" value="1"/>
</dbReference>
<feature type="compositionally biased region" description="Low complexity" evidence="8">
    <location>
        <begin position="35"/>
        <end position="70"/>
    </location>
</feature>
<dbReference type="EMBL" id="JAENIM010000043">
    <property type="protein sequence ID" value="MBK1792128.1"/>
    <property type="molecule type" value="Genomic_DNA"/>
</dbReference>
<feature type="region of interest" description="Disordered" evidence="8">
    <location>
        <begin position="19"/>
        <end position="101"/>
    </location>
</feature>
<feature type="chain" id="PRO_5035152545" evidence="9">
    <location>
        <begin position="22"/>
        <end position="418"/>
    </location>
</feature>
<name>A0A8J7MG39_9BACT</name>
<dbReference type="Proteomes" id="UP000624703">
    <property type="component" value="Unassembled WGS sequence"/>
</dbReference>
<dbReference type="Pfam" id="PF03734">
    <property type="entry name" value="YkuD"/>
    <property type="match status" value="1"/>
</dbReference>
<organism evidence="11 12">
    <name type="scientific">Persicirhabdus sediminis</name>
    <dbReference type="NCBI Taxonomy" id="454144"/>
    <lineage>
        <taxon>Bacteria</taxon>
        <taxon>Pseudomonadati</taxon>
        <taxon>Verrucomicrobiota</taxon>
        <taxon>Verrucomicrobiia</taxon>
        <taxon>Verrucomicrobiales</taxon>
        <taxon>Verrucomicrobiaceae</taxon>
        <taxon>Persicirhabdus</taxon>
    </lineage>
</organism>
<dbReference type="SUPFAM" id="SSF141523">
    <property type="entry name" value="L,D-transpeptidase catalytic domain-like"/>
    <property type="match status" value="1"/>
</dbReference>
<comment type="caution">
    <text evidence="11">The sequence shown here is derived from an EMBL/GenBank/DDBJ whole genome shotgun (WGS) entry which is preliminary data.</text>
</comment>
<evidence type="ECO:0000256" key="3">
    <source>
        <dbReference type="ARBA" id="ARBA00022679"/>
    </source>
</evidence>
<dbReference type="InterPro" id="IPR038063">
    <property type="entry name" value="Transpep_catalytic_dom"/>
</dbReference>
<dbReference type="UniPathway" id="UPA00219"/>
<keyword evidence="9" id="KW-0732">Signal</keyword>
<dbReference type="GO" id="GO:0071555">
    <property type="term" value="P:cell wall organization"/>
    <property type="evidence" value="ECO:0007669"/>
    <property type="project" value="UniProtKB-UniRule"/>
</dbReference>
<evidence type="ECO:0000256" key="7">
    <source>
        <dbReference type="PROSITE-ProRule" id="PRU01373"/>
    </source>
</evidence>
<protein>
    <submittedName>
        <fullName evidence="11">L,D-transpeptidase</fullName>
    </submittedName>
</protein>
<dbReference type="GO" id="GO:0005576">
    <property type="term" value="C:extracellular region"/>
    <property type="evidence" value="ECO:0007669"/>
    <property type="project" value="TreeGrafter"/>
</dbReference>
<evidence type="ECO:0000313" key="12">
    <source>
        <dbReference type="Proteomes" id="UP000624703"/>
    </source>
</evidence>
<feature type="domain" description="L,D-TPase catalytic" evidence="10">
    <location>
        <begin position="270"/>
        <end position="418"/>
    </location>
</feature>
<dbReference type="PANTHER" id="PTHR30582">
    <property type="entry name" value="L,D-TRANSPEPTIDASE"/>
    <property type="match status" value="1"/>
</dbReference>
<evidence type="ECO:0000256" key="9">
    <source>
        <dbReference type="SAM" id="SignalP"/>
    </source>
</evidence>
<comment type="pathway">
    <text evidence="1 7">Cell wall biogenesis; peptidoglycan biosynthesis.</text>
</comment>
<dbReference type="PROSITE" id="PS52029">
    <property type="entry name" value="LD_TPASE"/>
    <property type="match status" value="1"/>
</dbReference>
<evidence type="ECO:0000256" key="4">
    <source>
        <dbReference type="ARBA" id="ARBA00022960"/>
    </source>
</evidence>
<keyword evidence="5 7" id="KW-0573">Peptidoglycan synthesis</keyword>
<dbReference type="Gene3D" id="2.40.440.10">
    <property type="entry name" value="L,D-transpeptidase catalytic domain-like"/>
    <property type="match status" value="1"/>
</dbReference>
<gene>
    <name evidence="11" type="ORF">JIN82_13280</name>
</gene>
<feature type="active site" description="Proton donor/acceptor" evidence="7">
    <location>
        <position position="378"/>
    </location>
</feature>
<dbReference type="GO" id="GO:0008360">
    <property type="term" value="P:regulation of cell shape"/>
    <property type="evidence" value="ECO:0007669"/>
    <property type="project" value="UniProtKB-UniRule"/>
</dbReference>
<dbReference type="GO" id="GO:0016740">
    <property type="term" value="F:transferase activity"/>
    <property type="evidence" value="ECO:0007669"/>
    <property type="project" value="UniProtKB-KW"/>
</dbReference>
<keyword evidence="12" id="KW-1185">Reference proteome</keyword>
<reference evidence="11" key="1">
    <citation type="submission" date="2021-01" db="EMBL/GenBank/DDBJ databases">
        <title>Modified the classification status of verrucomicrobia.</title>
        <authorList>
            <person name="Feng X."/>
        </authorList>
    </citation>
    <scope>NUCLEOTIDE SEQUENCE</scope>
    <source>
        <strain evidence="11">_KCTC 22039</strain>
    </source>
</reference>
<dbReference type="CDD" id="cd16913">
    <property type="entry name" value="YkuD_like"/>
    <property type="match status" value="1"/>
</dbReference>
<evidence type="ECO:0000256" key="8">
    <source>
        <dbReference type="SAM" id="MobiDB-lite"/>
    </source>
</evidence>
<proteinExistence type="inferred from homology"/>
<feature type="signal peptide" evidence="9">
    <location>
        <begin position="1"/>
        <end position="21"/>
    </location>
</feature>
<evidence type="ECO:0000256" key="1">
    <source>
        <dbReference type="ARBA" id="ARBA00004752"/>
    </source>
</evidence>
<evidence type="ECO:0000256" key="2">
    <source>
        <dbReference type="ARBA" id="ARBA00005992"/>
    </source>
</evidence>
<dbReference type="GO" id="GO:0071972">
    <property type="term" value="F:peptidoglycan L,D-transpeptidase activity"/>
    <property type="evidence" value="ECO:0007669"/>
    <property type="project" value="TreeGrafter"/>
</dbReference>
<keyword evidence="3" id="KW-0808">Transferase</keyword>